<dbReference type="PANTHER" id="PTHR30290">
    <property type="entry name" value="PERIPLASMIC BINDING COMPONENT OF ABC TRANSPORTER"/>
    <property type="match status" value="1"/>
</dbReference>
<dbReference type="CDD" id="cd08500">
    <property type="entry name" value="PBP2_NikA_DppA_OppA_like_4"/>
    <property type="match status" value="1"/>
</dbReference>
<dbReference type="InterPro" id="IPR000914">
    <property type="entry name" value="SBP_5_dom"/>
</dbReference>
<organism evidence="3 4">
    <name type="scientific">Actinopolymorpha pittospori</name>
    <dbReference type="NCBI Taxonomy" id="648752"/>
    <lineage>
        <taxon>Bacteria</taxon>
        <taxon>Bacillati</taxon>
        <taxon>Actinomycetota</taxon>
        <taxon>Actinomycetes</taxon>
        <taxon>Propionibacteriales</taxon>
        <taxon>Actinopolymorphaceae</taxon>
        <taxon>Actinopolymorpha</taxon>
    </lineage>
</organism>
<proteinExistence type="predicted"/>
<dbReference type="GO" id="GO:0043190">
    <property type="term" value="C:ATP-binding cassette (ABC) transporter complex"/>
    <property type="evidence" value="ECO:0007669"/>
    <property type="project" value="InterPro"/>
</dbReference>
<sequence length="656" mass="73536">MTRREALAAGGAGLVAVFGSGCDLLSTDPSGKAGGAEGTPAAPATKEAPALTSQVKAGKLPPLEQRLPSEPLVLEPTERVGVYGGRWHTCTQSVPGDAYEMIGYDGLVRWDPGWTKVIPNIAKSWEIEDGGRAYVFQLRAGTKWSDGTPFTSEDIEFAYTDVLQNKELFPVFPEWLTVDGKPGTFERADDHSFRLSFTEPHALLLERLATPDGSILTALPKAFFRRFHPKYAPDAKERAKKERFAGWTDMFAAKGGLGTLELGAWQTPDLPTLLGWKVSRPMTSDGHFVAVRNPYYWKTDPDGRQLPYLDEVAIDVVTEPNTALLQTTEGRYSLPPSDLLTLQDKPVVAAAREKGKYHFVDWVTSTMNDAILALNLTHRDPALREVFQNRDFRIGLSYAINRPEVIRAVYQRQGTPWQVGPRKESDFYDEKLATQYIEYDVAKADQHLDQAGLTRRDAQEFRLRPDGKRIAFDVEIPTGFKPAWTDAAELLRGYWKNVGVDMRVKSESDSLFQVRVEANQHDAVLYDGNAGLRDALLDPTWYFPYGSGSFFAVAWGTWYNSGGKTGMEPPAYAREQMDLYDRIKVTVDPDQQRELYMRILRIAQEQFYAIGLVLPAVGYNVVQDNLHNVPKSVPEAWLYPDPGPTRPEQFFVEDPQ</sequence>
<dbReference type="Proteomes" id="UP000638648">
    <property type="component" value="Unassembled WGS sequence"/>
</dbReference>
<accession>A0A927RHQ4</accession>
<dbReference type="GO" id="GO:0042597">
    <property type="term" value="C:periplasmic space"/>
    <property type="evidence" value="ECO:0007669"/>
    <property type="project" value="UniProtKB-ARBA"/>
</dbReference>
<dbReference type="AlphaFoldDB" id="A0A927RHQ4"/>
<keyword evidence="4" id="KW-1185">Reference proteome</keyword>
<dbReference type="InterPro" id="IPR030678">
    <property type="entry name" value="Peptide/Ni-bd"/>
</dbReference>
<dbReference type="Pfam" id="PF00496">
    <property type="entry name" value="SBP_bac_5"/>
    <property type="match status" value="1"/>
</dbReference>
<feature type="region of interest" description="Disordered" evidence="1">
    <location>
        <begin position="29"/>
        <end position="62"/>
    </location>
</feature>
<feature type="domain" description="Solute-binding protein family 5" evidence="2">
    <location>
        <begin position="116"/>
        <end position="535"/>
    </location>
</feature>
<dbReference type="Gene3D" id="3.40.190.10">
    <property type="entry name" value="Periplasmic binding protein-like II"/>
    <property type="match status" value="1"/>
</dbReference>
<dbReference type="Gene3D" id="3.10.105.10">
    <property type="entry name" value="Dipeptide-binding Protein, Domain 3"/>
    <property type="match status" value="1"/>
</dbReference>
<dbReference type="PROSITE" id="PS51257">
    <property type="entry name" value="PROKAR_LIPOPROTEIN"/>
    <property type="match status" value="1"/>
</dbReference>
<name>A0A927RHQ4_9ACTN</name>
<protein>
    <submittedName>
        <fullName evidence="3">Peptide/nickel transport system substrate-binding protein</fullName>
    </submittedName>
</protein>
<dbReference type="PANTHER" id="PTHR30290:SF62">
    <property type="entry name" value="OLIGOPEPTIDE ABC TRANSPORTER, PERIPLASMIC OLIGOPEPTIDE-BINDING PROTEIN"/>
    <property type="match status" value="1"/>
</dbReference>
<reference evidence="3" key="1">
    <citation type="submission" date="2020-10" db="EMBL/GenBank/DDBJ databases">
        <title>Sequencing the genomes of 1000 actinobacteria strains.</title>
        <authorList>
            <person name="Klenk H.-P."/>
        </authorList>
    </citation>
    <scope>NUCLEOTIDE SEQUENCE</scope>
    <source>
        <strain evidence="3">DSM 45354</strain>
    </source>
</reference>
<comment type="caution">
    <text evidence="3">The sequence shown here is derived from an EMBL/GenBank/DDBJ whole genome shotgun (WGS) entry which is preliminary data.</text>
</comment>
<evidence type="ECO:0000256" key="1">
    <source>
        <dbReference type="SAM" id="MobiDB-lite"/>
    </source>
</evidence>
<evidence type="ECO:0000313" key="3">
    <source>
        <dbReference type="EMBL" id="MBE1605416.1"/>
    </source>
</evidence>
<gene>
    <name evidence="3" type="ORF">HEB94_002264</name>
</gene>
<dbReference type="PIRSF" id="PIRSF002741">
    <property type="entry name" value="MppA"/>
    <property type="match status" value="1"/>
</dbReference>
<feature type="compositionally biased region" description="Low complexity" evidence="1">
    <location>
        <begin position="38"/>
        <end position="50"/>
    </location>
</feature>
<evidence type="ECO:0000313" key="4">
    <source>
        <dbReference type="Proteomes" id="UP000638648"/>
    </source>
</evidence>
<dbReference type="RefSeq" id="WP_192749758.1">
    <property type="nucleotide sequence ID" value="NZ_BAABJL010000199.1"/>
</dbReference>
<dbReference type="SUPFAM" id="SSF53850">
    <property type="entry name" value="Periplasmic binding protein-like II"/>
    <property type="match status" value="1"/>
</dbReference>
<dbReference type="GO" id="GO:0015833">
    <property type="term" value="P:peptide transport"/>
    <property type="evidence" value="ECO:0007669"/>
    <property type="project" value="TreeGrafter"/>
</dbReference>
<dbReference type="EMBL" id="JADBEM010000001">
    <property type="protein sequence ID" value="MBE1605416.1"/>
    <property type="molecule type" value="Genomic_DNA"/>
</dbReference>
<dbReference type="InterPro" id="IPR039424">
    <property type="entry name" value="SBP_5"/>
</dbReference>
<dbReference type="GO" id="GO:1904680">
    <property type="term" value="F:peptide transmembrane transporter activity"/>
    <property type="evidence" value="ECO:0007669"/>
    <property type="project" value="TreeGrafter"/>
</dbReference>
<evidence type="ECO:0000259" key="2">
    <source>
        <dbReference type="Pfam" id="PF00496"/>
    </source>
</evidence>